<comment type="similarity">
    <text evidence="2">Belongs to the ABC transporter superfamily.</text>
</comment>
<dbReference type="SMART" id="SM00382">
    <property type="entry name" value="AAA"/>
    <property type="match status" value="1"/>
</dbReference>
<organism evidence="10 11">
    <name type="scientific">Cellulomonas shaoxiangyii</name>
    <dbReference type="NCBI Taxonomy" id="2566013"/>
    <lineage>
        <taxon>Bacteria</taxon>
        <taxon>Bacillati</taxon>
        <taxon>Actinomycetota</taxon>
        <taxon>Actinomycetes</taxon>
        <taxon>Micrococcales</taxon>
        <taxon>Cellulomonadaceae</taxon>
        <taxon>Cellulomonas</taxon>
    </lineage>
</organism>
<evidence type="ECO:0000256" key="7">
    <source>
        <dbReference type="ARBA" id="ARBA00023136"/>
    </source>
</evidence>
<dbReference type="Pfam" id="PF08352">
    <property type="entry name" value="oligo_HPY"/>
    <property type="match status" value="1"/>
</dbReference>
<keyword evidence="7" id="KW-0472">Membrane</keyword>
<reference evidence="10 11" key="1">
    <citation type="submission" date="2019-04" db="EMBL/GenBank/DDBJ databases">
        <title>Isolation and identification of Cellulomonas shaoxiangyii sp. Nov. isolated from feces of the Tibetan antelopes (Pantholops hodgsonii) in the Qinghai-Tibet plateau of China.</title>
        <authorList>
            <person name="Tian Z."/>
        </authorList>
    </citation>
    <scope>NUCLEOTIDE SEQUENCE [LARGE SCALE GENOMIC DNA]</scope>
    <source>
        <strain evidence="10 11">Z28</strain>
    </source>
</reference>
<dbReference type="RefSeq" id="WP_135972241.1">
    <property type="nucleotide sequence ID" value="NZ_CP039291.1"/>
</dbReference>
<dbReference type="InterPro" id="IPR027417">
    <property type="entry name" value="P-loop_NTPase"/>
</dbReference>
<dbReference type="PANTHER" id="PTHR43297">
    <property type="entry name" value="OLIGOPEPTIDE TRANSPORT ATP-BINDING PROTEIN APPD"/>
    <property type="match status" value="1"/>
</dbReference>
<keyword evidence="6 10" id="KW-0067">ATP-binding</keyword>
<keyword evidence="4" id="KW-1003">Cell membrane</keyword>
<gene>
    <name evidence="10" type="ORF">E5225_01190</name>
</gene>
<evidence type="ECO:0000256" key="2">
    <source>
        <dbReference type="ARBA" id="ARBA00005417"/>
    </source>
</evidence>
<feature type="domain" description="ABC transporter" evidence="9">
    <location>
        <begin position="7"/>
        <end position="257"/>
    </location>
</feature>
<dbReference type="AlphaFoldDB" id="A0A4V1CMB6"/>
<keyword evidence="3" id="KW-0813">Transport</keyword>
<dbReference type="PROSITE" id="PS50893">
    <property type="entry name" value="ABC_TRANSPORTER_2"/>
    <property type="match status" value="1"/>
</dbReference>
<evidence type="ECO:0000256" key="5">
    <source>
        <dbReference type="ARBA" id="ARBA00022741"/>
    </source>
</evidence>
<evidence type="ECO:0000256" key="1">
    <source>
        <dbReference type="ARBA" id="ARBA00004202"/>
    </source>
</evidence>
<dbReference type="InterPro" id="IPR050388">
    <property type="entry name" value="ABC_Ni/Peptide_Import"/>
</dbReference>
<dbReference type="Proteomes" id="UP000296469">
    <property type="component" value="Chromosome"/>
</dbReference>
<comment type="subcellular location">
    <subcellularLocation>
        <location evidence="1">Cell membrane</location>
        <topology evidence="1">Peripheral membrane protein</topology>
    </subcellularLocation>
</comment>
<dbReference type="InterPro" id="IPR017871">
    <property type="entry name" value="ABC_transporter-like_CS"/>
</dbReference>
<dbReference type="InterPro" id="IPR003593">
    <property type="entry name" value="AAA+_ATPase"/>
</dbReference>
<evidence type="ECO:0000259" key="9">
    <source>
        <dbReference type="PROSITE" id="PS50893"/>
    </source>
</evidence>
<dbReference type="OrthoDB" id="3677453at2"/>
<evidence type="ECO:0000313" key="10">
    <source>
        <dbReference type="EMBL" id="QCB92375.1"/>
    </source>
</evidence>
<dbReference type="EMBL" id="CP039291">
    <property type="protein sequence ID" value="QCB92375.1"/>
    <property type="molecule type" value="Genomic_DNA"/>
</dbReference>
<dbReference type="GO" id="GO:0015833">
    <property type="term" value="P:peptide transport"/>
    <property type="evidence" value="ECO:0007669"/>
    <property type="project" value="InterPro"/>
</dbReference>
<dbReference type="FunFam" id="3.40.50.300:FF:000016">
    <property type="entry name" value="Oligopeptide ABC transporter ATP-binding component"/>
    <property type="match status" value="1"/>
</dbReference>
<proteinExistence type="inferred from homology"/>
<dbReference type="PANTHER" id="PTHR43297:SF2">
    <property type="entry name" value="DIPEPTIDE TRANSPORT ATP-BINDING PROTEIN DPPD"/>
    <property type="match status" value="1"/>
</dbReference>
<dbReference type="InterPro" id="IPR003439">
    <property type="entry name" value="ABC_transporter-like_ATP-bd"/>
</dbReference>
<evidence type="ECO:0000256" key="6">
    <source>
        <dbReference type="ARBA" id="ARBA00022840"/>
    </source>
</evidence>
<dbReference type="KEGG" id="celz:E5225_01190"/>
<evidence type="ECO:0000256" key="3">
    <source>
        <dbReference type="ARBA" id="ARBA00022448"/>
    </source>
</evidence>
<keyword evidence="5" id="KW-0547">Nucleotide-binding</keyword>
<dbReference type="PROSITE" id="PS00211">
    <property type="entry name" value="ABC_TRANSPORTER_1"/>
    <property type="match status" value="1"/>
</dbReference>
<evidence type="ECO:0000256" key="8">
    <source>
        <dbReference type="SAM" id="MobiDB-lite"/>
    </source>
</evidence>
<dbReference type="InterPro" id="IPR013563">
    <property type="entry name" value="Oligopep_ABC_C"/>
</dbReference>
<dbReference type="GO" id="GO:0016887">
    <property type="term" value="F:ATP hydrolysis activity"/>
    <property type="evidence" value="ECO:0007669"/>
    <property type="project" value="InterPro"/>
</dbReference>
<keyword evidence="11" id="KW-1185">Reference proteome</keyword>
<evidence type="ECO:0000256" key="4">
    <source>
        <dbReference type="ARBA" id="ARBA00022475"/>
    </source>
</evidence>
<dbReference type="GO" id="GO:0005524">
    <property type="term" value="F:ATP binding"/>
    <property type="evidence" value="ECO:0007669"/>
    <property type="project" value="UniProtKB-KW"/>
</dbReference>
<dbReference type="NCBIfam" id="TIGR01727">
    <property type="entry name" value="oligo_HPY"/>
    <property type="match status" value="1"/>
</dbReference>
<feature type="region of interest" description="Disordered" evidence="8">
    <location>
        <begin position="330"/>
        <end position="362"/>
    </location>
</feature>
<dbReference type="Gene3D" id="3.40.50.300">
    <property type="entry name" value="P-loop containing nucleotide triphosphate hydrolases"/>
    <property type="match status" value="1"/>
</dbReference>
<dbReference type="SUPFAM" id="SSF52540">
    <property type="entry name" value="P-loop containing nucleoside triphosphate hydrolases"/>
    <property type="match status" value="1"/>
</dbReference>
<accession>A0A4V1CMB6</accession>
<dbReference type="Pfam" id="PF00005">
    <property type="entry name" value="ABC_tran"/>
    <property type="match status" value="1"/>
</dbReference>
<dbReference type="CDD" id="cd03257">
    <property type="entry name" value="ABC_NikE_OppD_transporters"/>
    <property type="match status" value="1"/>
</dbReference>
<dbReference type="GO" id="GO:0005886">
    <property type="term" value="C:plasma membrane"/>
    <property type="evidence" value="ECO:0007669"/>
    <property type="project" value="UniProtKB-SubCell"/>
</dbReference>
<sequence length="362" mass="38366">MSAAPVLEVDDLHVSFATRAGRVQAVRGVSLTLHAGEVLAVVGESGSGKSVTARAVTGLLPANGRVDAGSVRYRGQDLVRADERALRRVRGNGIAMVFQDPMTCLDPTMTIGAQVAEPLRVHTSLSRRAARDAAVRLLERVGIPEPAVRARQYPHQFSGGQRQRIAIAIALVCGPDVVLADEPTTALDVRVQAQVLDLLGELRRDTGTAVVLVTHDLGVVASVADRVAVMYAGRIVEIGTAREVFGHPQHPYTWGLLGSLPTADQPDGRLLAIPGSPPDMIDPPTGDAFWPRNPYAVRIDTEQAPPFFDVSPTHRAATWLLAPGAPAVEPPPAVAQRWARHAASADLPAGRPTEPVEPGGGR</sequence>
<evidence type="ECO:0000313" key="11">
    <source>
        <dbReference type="Proteomes" id="UP000296469"/>
    </source>
</evidence>
<protein>
    <submittedName>
        <fullName evidence="10">ABC transporter ATP-binding protein</fullName>
    </submittedName>
</protein>
<name>A0A4V1CMB6_9CELL</name>